<evidence type="ECO:0000313" key="10">
    <source>
        <dbReference type="EMBL" id="AEI92626.1"/>
    </source>
</evidence>
<sequence>MHSFVLRIPLAGSASAPPVEHARLARLQDQGWRLTQTMAGVDGATTGDAGYCEAADWGACGLAFLQDRDGVTHQLDMSPQQAAEKSDLELLLDLRLAKGQDFIHTVYGSFSLVFIHKETGRFEAYRDHLGVYPLYYTVSDGAVTCASDLRACLHLSGVALSADAIRIADFIKGDEVDFDRTAFDAVLRLPPAHQLEPANQTVSPRRYWKLEIPQETVSTDCAEQLRDALQAATLACMRPEGSVGAMLSGGLDSSALAGLAAKQSGAPVQTVSFVYGADKAYDETRYIDAANETFGSIPHKIAIAGAPPLDDLATVLDEQMDLFLAPGLPKARQIYPHARALGLSAVIDGHGGDEVISHGYGRLVELATHRKFSLLYREARGAAKVHSLPFLALFSSHIAHYSGMGPRNPLRRLFLKLARYQTKRSSISGWSGTPISLITSDLQERIAATERYAPDPLLKTKADFNRAECLTHLRALNAPLMAQAFEVFHRSATAAEVLPRYPFFDRRVLSLCLAFPAEMKLRDGRSRWILREAMRDILPESIRTRADKAEFGDEIFDVVRDFYSDKQVSFFEPMSDFVSVDAAEQLRKQVIVREVTDVAAIRALWRLAVLSYWIKGLKGWCDAQAKGILI</sequence>
<dbReference type="InterPro" id="IPR017932">
    <property type="entry name" value="GATase_2_dom"/>
</dbReference>
<evidence type="ECO:0000256" key="3">
    <source>
        <dbReference type="ARBA" id="ARBA00012737"/>
    </source>
</evidence>
<dbReference type="GO" id="GO:0005829">
    <property type="term" value="C:cytosol"/>
    <property type="evidence" value="ECO:0007669"/>
    <property type="project" value="TreeGrafter"/>
</dbReference>
<evidence type="ECO:0000256" key="6">
    <source>
        <dbReference type="ARBA" id="ARBA00048741"/>
    </source>
</evidence>
<comment type="catalytic activity">
    <reaction evidence="6">
        <text>L-aspartate + L-glutamine + ATP + H2O = L-asparagine + L-glutamate + AMP + diphosphate + H(+)</text>
        <dbReference type="Rhea" id="RHEA:12228"/>
        <dbReference type="ChEBI" id="CHEBI:15377"/>
        <dbReference type="ChEBI" id="CHEBI:15378"/>
        <dbReference type="ChEBI" id="CHEBI:29985"/>
        <dbReference type="ChEBI" id="CHEBI:29991"/>
        <dbReference type="ChEBI" id="CHEBI:30616"/>
        <dbReference type="ChEBI" id="CHEBI:33019"/>
        <dbReference type="ChEBI" id="CHEBI:58048"/>
        <dbReference type="ChEBI" id="CHEBI:58359"/>
        <dbReference type="ChEBI" id="CHEBI:456215"/>
        <dbReference type="EC" id="6.3.5.4"/>
    </reaction>
</comment>
<dbReference type="KEGG" id="rli:RLO149_c005980"/>
<keyword evidence="4 7" id="KW-0547">Nucleotide-binding</keyword>
<reference evidence="10 11" key="1">
    <citation type="journal article" date="2011" name="BMC Genomics">
        <title>Comparative genome analysis and genome-guided physiological analysis of Roseobacter litoralis.</title>
        <authorList>
            <person name="Kalhoefer D."/>
            <person name="Thole S."/>
            <person name="Voget S."/>
            <person name="Lehmann R."/>
            <person name="Liesegang H."/>
            <person name="Wollher A."/>
            <person name="Daniel R."/>
            <person name="Simon M."/>
            <person name="Brinkhoff T."/>
        </authorList>
    </citation>
    <scope>NUCLEOTIDE SEQUENCE [LARGE SCALE GENOMIC DNA]</scope>
    <source>
        <strain evidence="11">ATCC 49566 / DSM 6996 / JCM 21268 / NBRC 15278 / OCh 149</strain>
    </source>
</reference>
<dbReference type="PANTHER" id="PTHR43284">
    <property type="entry name" value="ASPARAGINE SYNTHETASE (GLUTAMINE-HYDROLYZING)"/>
    <property type="match status" value="1"/>
</dbReference>
<dbReference type="Gene3D" id="3.40.50.620">
    <property type="entry name" value="HUPs"/>
    <property type="match status" value="2"/>
</dbReference>
<dbReference type="AlphaFoldDB" id="F7ZK03"/>
<dbReference type="CDD" id="cd01991">
    <property type="entry name" value="Asn_synthase_B_C"/>
    <property type="match status" value="1"/>
</dbReference>
<dbReference type="STRING" id="391595.RLO149_c005980"/>
<dbReference type="EC" id="6.3.5.4" evidence="3"/>
<keyword evidence="5 7" id="KW-0067">ATP-binding</keyword>
<name>F7ZK03_ROSLO</name>
<dbReference type="InterPro" id="IPR001962">
    <property type="entry name" value="Asn_synthase"/>
</dbReference>
<feature type="binding site" evidence="7">
    <location>
        <position position="87"/>
    </location>
    <ligand>
        <name>L-glutamine</name>
        <dbReference type="ChEBI" id="CHEBI:58359"/>
    </ligand>
</feature>
<organism evidence="10 11">
    <name type="scientific">Roseobacter litoralis (strain ATCC 49566 / DSM 6996 / JCM 21268 / NBRC 15278 / OCh 149)</name>
    <dbReference type="NCBI Taxonomy" id="391595"/>
    <lineage>
        <taxon>Bacteria</taxon>
        <taxon>Pseudomonadati</taxon>
        <taxon>Pseudomonadota</taxon>
        <taxon>Alphaproteobacteria</taxon>
        <taxon>Rhodobacterales</taxon>
        <taxon>Roseobacteraceae</taxon>
        <taxon>Roseobacter</taxon>
    </lineage>
</organism>
<dbReference type="GO" id="GO:0004066">
    <property type="term" value="F:asparagine synthase (glutamine-hydrolyzing) activity"/>
    <property type="evidence" value="ECO:0007669"/>
    <property type="project" value="UniProtKB-EC"/>
</dbReference>
<feature type="domain" description="Glutamine amidotransferase type-2" evidence="9">
    <location>
        <begin position="71"/>
        <end position="152"/>
    </location>
</feature>
<dbReference type="InterPro" id="IPR006426">
    <property type="entry name" value="Asn_synth_AEB"/>
</dbReference>
<dbReference type="InterPro" id="IPR029055">
    <property type="entry name" value="Ntn_hydrolases_N"/>
</dbReference>
<evidence type="ECO:0000256" key="1">
    <source>
        <dbReference type="ARBA" id="ARBA00005187"/>
    </source>
</evidence>
<dbReference type="InterPro" id="IPR051786">
    <property type="entry name" value="ASN_synthetase/amidase"/>
</dbReference>
<dbReference type="PANTHER" id="PTHR43284:SF1">
    <property type="entry name" value="ASPARAGINE SYNTHETASE"/>
    <property type="match status" value="1"/>
</dbReference>
<dbReference type="GO" id="GO:0005524">
    <property type="term" value="F:ATP binding"/>
    <property type="evidence" value="ECO:0007669"/>
    <property type="project" value="UniProtKB-KW"/>
</dbReference>
<proteinExistence type="inferred from homology"/>
<keyword evidence="11" id="KW-1185">Reference proteome</keyword>
<evidence type="ECO:0000256" key="4">
    <source>
        <dbReference type="ARBA" id="ARBA00022741"/>
    </source>
</evidence>
<comment type="pathway">
    <text evidence="1">Amino-acid biosynthesis; L-asparagine biosynthesis; L-asparagine from L-aspartate (L-Gln route): step 1/1.</text>
</comment>
<evidence type="ECO:0000256" key="7">
    <source>
        <dbReference type="PIRSR" id="PIRSR001589-2"/>
    </source>
</evidence>
<dbReference type="InterPro" id="IPR014729">
    <property type="entry name" value="Rossmann-like_a/b/a_fold"/>
</dbReference>
<dbReference type="HOGENOM" id="CLU_014658_3_3_5"/>
<evidence type="ECO:0000313" key="11">
    <source>
        <dbReference type="Proteomes" id="UP000001353"/>
    </source>
</evidence>
<accession>F7ZK03</accession>
<dbReference type="Pfam" id="PF00733">
    <property type="entry name" value="Asn_synthase"/>
    <property type="match status" value="1"/>
</dbReference>
<protein>
    <recommendedName>
        <fullName evidence="3">asparagine synthase (glutamine-hydrolyzing)</fullName>
        <ecNumber evidence="3">6.3.5.4</ecNumber>
    </recommendedName>
</protein>
<evidence type="ECO:0000256" key="2">
    <source>
        <dbReference type="ARBA" id="ARBA00005752"/>
    </source>
</evidence>
<dbReference type="EMBL" id="CP002623">
    <property type="protein sequence ID" value="AEI92626.1"/>
    <property type="molecule type" value="Genomic_DNA"/>
</dbReference>
<evidence type="ECO:0000259" key="8">
    <source>
        <dbReference type="Pfam" id="PF00733"/>
    </source>
</evidence>
<dbReference type="SUPFAM" id="SSF56235">
    <property type="entry name" value="N-terminal nucleophile aminohydrolases (Ntn hydrolases)"/>
    <property type="match status" value="1"/>
</dbReference>
<dbReference type="Proteomes" id="UP000001353">
    <property type="component" value="Chromosome"/>
</dbReference>
<evidence type="ECO:0000256" key="5">
    <source>
        <dbReference type="ARBA" id="ARBA00022840"/>
    </source>
</evidence>
<dbReference type="PIRSF" id="PIRSF001589">
    <property type="entry name" value="Asn_synthetase_glu-h"/>
    <property type="match status" value="1"/>
</dbReference>
<dbReference type="Pfam" id="PF13537">
    <property type="entry name" value="GATase_7"/>
    <property type="match status" value="1"/>
</dbReference>
<dbReference type="GO" id="GO:0006529">
    <property type="term" value="P:asparagine biosynthetic process"/>
    <property type="evidence" value="ECO:0007669"/>
    <property type="project" value="InterPro"/>
</dbReference>
<comment type="similarity">
    <text evidence="2">Belongs to the asparagine synthetase family.</text>
</comment>
<evidence type="ECO:0000259" key="9">
    <source>
        <dbReference type="Pfam" id="PF13537"/>
    </source>
</evidence>
<gene>
    <name evidence="10" type="ordered locus">RLO149_c005980</name>
</gene>
<feature type="domain" description="Asparagine synthetase" evidence="8">
    <location>
        <begin position="224"/>
        <end position="614"/>
    </location>
</feature>
<dbReference type="eggNOG" id="COG0367">
    <property type="taxonomic scope" value="Bacteria"/>
</dbReference>
<dbReference type="SUPFAM" id="SSF52402">
    <property type="entry name" value="Adenine nucleotide alpha hydrolases-like"/>
    <property type="match status" value="1"/>
</dbReference>
<dbReference type="Gene3D" id="3.60.20.10">
    <property type="entry name" value="Glutamine Phosphoribosylpyrophosphate, subunit 1, domain 1"/>
    <property type="match status" value="1"/>
</dbReference>